<feature type="region of interest" description="Disordered" evidence="1">
    <location>
        <begin position="198"/>
        <end position="229"/>
    </location>
</feature>
<feature type="compositionally biased region" description="Polar residues" evidence="1">
    <location>
        <begin position="92"/>
        <end position="108"/>
    </location>
</feature>
<evidence type="ECO:0000256" key="1">
    <source>
        <dbReference type="SAM" id="MobiDB-lite"/>
    </source>
</evidence>
<reference evidence="2 3" key="1">
    <citation type="journal article" date="2021" name="Sci. Rep.">
        <title>The genome of the diatom Chaetoceros tenuissimus carries an ancient integrated fragment of an extant virus.</title>
        <authorList>
            <person name="Hongo Y."/>
            <person name="Kimura K."/>
            <person name="Takaki Y."/>
            <person name="Yoshida Y."/>
            <person name="Baba S."/>
            <person name="Kobayashi G."/>
            <person name="Nagasaki K."/>
            <person name="Hano T."/>
            <person name="Tomaru Y."/>
        </authorList>
    </citation>
    <scope>NUCLEOTIDE SEQUENCE [LARGE SCALE GENOMIC DNA]</scope>
    <source>
        <strain evidence="2 3">NIES-3715</strain>
    </source>
</reference>
<evidence type="ECO:0000313" key="2">
    <source>
        <dbReference type="EMBL" id="GFH52907.1"/>
    </source>
</evidence>
<sequence>MFNSYNDQERGEVRYPSLSHRTSLDLDLTHRRQEASSNYYSFSGSIFTGSAAGGTELSMQHQNNTTTTTRMSDLSSSSTHGNLTSAPPVRSITFSDNMSNSSRSLESTDSMDSSLDEVLDDLLARRQRVAKIIVDLTRSGEKCDPSALKKFVVWYRDVNRLIRKHKLQITRDKYERERRNSAPISYANSNRERRVSFNLKKGEQSAQKTKSHSVASILRKSSRRSSESI</sequence>
<proteinExistence type="predicted"/>
<comment type="caution">
    <text evidence="2">The sequence shown here is derived from an EMBL/GenBank/DDBJ whole genome shotgun (WGS) entry which is preliminary data.</text>
</comment>
<feature type="region of interest" description="Disordered" evidence="1">
    <location>
        <begin position="63"/>
        <end position="111"/>
    </location>
</feature>
<feature type="compositionally biased region" description="Polar residues" evidence="1">
    <location>
        <begin position="63"/>
        <end position="85"/>
    </location>
</feature>
<evidence type="ECO:0000313" key="3">
    <source>
        <dbReference type="Proteomes" id="UP001054902"/>
    </source>
</evidence>
<accession>A0AAD3H6Y9</accession>
<keyword evidence="3" id="KW-1185">Reference proteome</keyword>
<organism evidence="2 3">
    <name type="scientific">Chaetoceros tenuissimus</name>
    <dbReference type="NCBI Taxonomy" id="426638"/>
    <lineage>
        <taxon>Eukaryota</taxon>
        <taxon>Sar</taxon>
        <taxon>Stramenopiles</taxon>
        <taxon>Ochrophyta</taxon>
        <taxon>Bacillariophyta</taxon>
        <taxon>Coscinodiscophyceae</taxon>
        <taxon>Chaetocerotophycidae</taxon>
        <taxon>Chaetocerotales</taxon>
        <taxon>Chaetocerotaceae</taxon>
        <taxon>Chaetoceros</taxon>
    </lineage>
</organism>
<dbReference type="Proteomes" id="UP001054902">
    <property type="component" value="Unassembled WGS sequence"/>
</dbReference>
<dbReference type="AlphaFoldDB" id="A0AAD3H6Y9"/>
<protein>
    <submittedName>
        <fullName evidence="2">Uncharacterized protein</fullName>
    </submittedName>
</protein>
<feature type="compositionally biased region" description="Polar residues" evidence="1">
    <location>
        <begin position="204"/>
        <end position="214"/>
    </location>
</feature>
<name>A0AAD3H6Y9_9STRA</name>
<gene>
    <name evidence="2" type="ORF">CTEN210_09383</name>
</gene>
<dbReference type="EMBL" id="BLLK01000046">
    <property type="protein sequence ID" value="GFH52907.1"/>
    <property type="molecule type" value="Genomic_DNA"/>
</dbReference>